<dbReference type="SUPFAM" id="SSF55729">
    <property type="entry name" value="Acyl-CoA N-acyltransferases (Nat)"/>
    <property type="match status" value="1"/>
</dbReference>
<dbReference type="InterPro" id="IPR000182">
    <property type="entry name" value="GNAT_dom"/>
</dbReference>
<dbReference type="NCBIfam" id="NF040504">
    <property type="entry name" value="resist_ArsN1b"/>
    <property type="match status" value="1"/>
</dbReference>
<dbReference type="CDD" id="cd04301">
    <property type="entry name" value="NAT_SF"/>
    <property type="match status" value="1"/>
</dbReference>
<dbReference type="OrthoDB" id="9798006at2"/>
<reference evidence="4 5" key="1">
    <citation type="submission" date="2017-08" db="EMBL/GenBank/DDBJ databases">
        <title>Draft genome sequence of filamentous cyanobacterium Calothrix elsteri CCALA 953.</title>
        <authorList>
            <person name="Gagunashvili A.N."/>
            <person name="Elster J."/>
            <person name="Andresson O.S."/>
        </authorList>
    </citation>
    <scope>NUCLEOTIDE SEQUENCE [LARGE SCALE GENOMIC DNA]</scope>
    <source>
        <strain evidence="4 5">CCALA 953</strain>
    </source>
</reference>
<evidence type="ECO:0000313" key="5">
    <source>
        <dbReference type="Proteomes" id="UP000218238"/>
    </source>
</evidence>
<comment type="caution">
    <text evidence="4">The sequence shown here is derived from an EMBL/GenBank/DDBJ whole genome shotgun (WGS) entry which is preliminary data.</text>
</comment>
<keyword evidence="2" id="KW-0012">Acyltransferase</keyword>
<dbReference type="Pfam" id="PF13420">
    <property type="entry name" value="Acetyltransf_4"/>
    <property type="match status" value="1"/>
</dbReference>
<organism evidence="4 5">
    <name type="scientific">Brunnivagina elsteri CCALA 953</name>
    <dbReference type="NCBI Taxonomy" id="987040"/>
    <lineage>
        <taxon>Bacteria</taxon>
        <taxon>Bacillati</taxon>
        <taxon>Cyanobacteriota</taxon>
        <taxon>Cyanophyceae</taxon>
        <taxon>Nostocales</taxon>
        <taxon>Calotrichaceae</taxon>
        <taxon>Brunnivagina</taxon>
    </lineage>
</organism>
<dbReference type="EMBL" id="NTFS01000100">
    <property type="protein sequence ID" value="PAX55211.1"/>
    <property type="molecule type" value="Genomic_DNA"/>
</dbReference>
<dbReference type="PROSITE" id="PS51186">
    <property type="entry name" value="GNAT"/>
    <property type="match status" value="1"/>
</dbReference>
<keyword evidence="1 4" id="KW-0808">Transferase</keyword>
<accession>A0A2A2TJM3</accession>
<keyword evidence="5" id="KW-1185">Reference proteome</keyword>
<protein>
    <submittedName>
        <fullName evidence="4">N-acetyltransferase</fullName>
    </submittedName>
</protein>
<name>A0A2A2TJM3_9CYAN</name>
<dbReference type="RefSeq" id="WP_095721789.1">
    <property type="nucleotide sequence ID" value="NZ_NTFS01000100.1"/>
</dbReference>
<evidence type="ECO:0000256" key="2">
    <source>
        <dbReference type="ARBA" id="ARBA00023315"/>
    </source>
</evidence>
<evidence type="ECO:0000256" key="1">
    <source>
        <dbReference type="ARBA" id="ARBA00022679"/>
    </source>
</evidence>
<evidence type="ECO:0000313" key="4">
    <source>
        <dbReference type="EMBL" id="PAX55211.1"/>
    </source>
</evidence>
<dbReference type="PANTHER" id="PTHR43072:SF23">
    <property type="entry name" value="UPF0039 PROTEIN C11D3.02C"/>
    <property type="match status" value="1"/>
</dbReference>
<proteinExistence type="predicted"/>
<sequence>MPIIRLATPEDAPQIQAIYAPFCEHSPATFETQAPTIEEMTQRITKLLQKYPWLVYEYGGDVLGYVYAAPHHERTAYQWSVNVSVYIHEKARRQGIGYALYTSLFELLKIQGFYNAYAGITQPNQASMKLHESMNFQHAATYKNVGYKCGAWHDVIWLGLTLQQPILNPQPPISIQEFPGTKGFTKALETGLKFLKN</sequence>
<dbReference type="GO" id="GO:0016747">
    <property type="term" value="F:acyltransferase activity, transferring groups other than amino-acyl groups"/>
    <property type="evidence" value="ECO:0007669"/>
    <property type="project" value="InterPro"/>
</dbReference>
<dbReference type="AlphaFoldDB" id="A0A2A2TJM3"/>
<dbReference type="InterPro" id="IPR016181">
    <property type="entry name" value="Acyl_CoA_acyltransferase"/>
</dbReference>
<dbReference type="PANTHER" id="PTHR43072">
    <property type="entry name" value="N-ACETYLTRANSFERASE"/>
    <property type="match status" value="1"/>
</dbReference>
<evidence type="ECO:0000259" key="3">
    <source>
        <dbReference type="PROSITE" id="PS51186"/>
    </source>
</evidence>
<dbReference type="Gene3D" id="3.40.630.30">
    <property type="match status" value="1"/>
</dbReference>
<gene>
    <name evidence="4" type="ORF">CK510_11250</name>
</gene>
<feature type="domain" description="N-acetyltransferase" evidence="3">
    <location>
        <begin position="2"/>
        <end position="163"/>
    </location>
</feature>
<dbReference type="Proteomes" id="UP000218238">
    <property type="component" value="Unassembled WGS sequence"/>
</dbReference>